<proteinExistence type="predicted"/>
<reference evidence="1 2" key="1">
    <citation type="submission" date="2018-12" db="EMBL/GenBank/DDBJ databases">
        <title>bacterium Hansschlegelia zhihuaiae S113.</title>
        <authorList>
            <person name="He J."/>
        </authorList>
    </citation>
    <scope>NUCLEOTIDE SEQUENCE [LARGE SCALE GENOMIC DNA]</scope>
    <source>
        <strain evidence="1 2">S 113</strain>
    </source>
</reference>
<accession>A0A4Q0MLK9</accession>
<keyword evidence="2" id="KW-1185">Reference proteome</keyword>
<dbReference type="RefSeq" id="WP_128776540.1">
    <property type="nucleotide sequence ID" value="NZ_RYFI01000004.1"/>
</dbReference>
<sequence>MEKIPADSSKDVTLGLVAPHLWEKTFREEKVPYNVLSRTGDRPRTAYCMSAAEAAEMVRKLTADGAGAIRVVSTEGIVVPTERLELMERAERQAGFDQRPRATG</sequence>
<organism evidence="1 2">
    <name type="scientific">Hansschlegelia zhihuaiae</name>
    <dbReference type="NCBI Taxonomy" id="405005"/>
    <lineage>
        <taxon>Bacteria</taxon>
        <taxon>Pseudomonadati</taxon>
        <taxon>Pseudomonadota</taxon>
        <taxon>Alphaproteobacteria</taxon>
        <taxon>Hyphomicrobiales</taxon>
        <taxon>Methylopilaceae</taxon>
        <taxon>Hansschlegelia</taxon>
    </lineage>
</organism>
<evidence type="ECO:0000313" key="2">
    <source>
        <dbReference type="Proteomes" id="UP000289708"/>
    </source>
</evidence>
<evidence type="ECO:0000313" key="1">
    <source>
        <dbReference type="EMBL" id="RXF74315.1"/>
    </source>
</evidence>
<protein>
    <submittedName>
        <fullName evidence="1">Uncharacterized protein</fullName>
    </submittedName>
</protein>
<dbReference type="Proteomes" id="UP000289708">
    <property type="component" value="Unassembled WGS sequence"/>
</dbReference>
<dbReference type="AlphaFoldDB" id="A0A4Q0MLK9"/>
<comment type="caution">
    <text evidence="1">The sequence shown here is derived from an EMBL/GenBank/DDBJ whole genome shotgun (WGS) entry which is preliminary data.</text>
</comment>
<name>A0A4Q0MLK9_9HYPH</name>
<gene>
    <name evidence="1" type="ORF">EK403_05680</name>
</gene>
<dbReference type="EMBL" id="RYFI01000004">
    <property type="protein sequence ID" value="RXF74315.1"/>
    <property type="molecule type" value="Genomic_DNA"/>
</dbReference>